<evidence type="ECO:0000313" key="2">
    <source>
        <dbReference type="Proteomes" id="UP000799757"/>
    </source>
</evidence>
<dbReference type="Proteomes" id="UP000799757">
    <property type="component" value="Unassembled WGS sequence"/>
</dbReference>
<dbReference type="OrthoDB" id="3800843at2759"/>
<reference evidence="1" key="1">
    <citation type="journal article" date="2020" name="Stud. Mycol.">
        <title>101 Dothideomycetes genomes: a test case for predicting lifestyles and emergence of pathogens.</title>
        <authorList>
            <person name="Haridas S."/>
            <person name="Albert R."/>
            <person name="Binder M."/>
            <person name="Bloem J."/>
            <person name="Labutti K."/>
            <person name="Salamov A."/>
            <person name="Andreopoulos B."/>
            <person name="Baker S."/>
            <person name="Barry K."/>
            <person name="Bills G."/>
            <person name="Bluhm B."/>
            <person name="Cannon C."/>
            <person name="Castanera R."/>
            <person name="Culley D."/>
            <person name="Daum C."/>
            <person name="Ezra D."/>
            <person name="Gonzalez J."/>
            <person name="Henrissat B."/>
            <person name="Kuo A."/>
            <person name="Liang C."/>
            <person name="Lipzen A."/>
            <person name="Lutzoni F."/>
            <person name="Magnuson J."/>
            <person name="Mondo S."/>
            <person name="Nolan M."/>
            <person name="Ohm R."/>
            <person name="Pangilinan J."/>
            <person name="Park H.-J."/>
            <person name="Ramirez L."/>
            <person name="Alfaro M."/>
            <person name="Sun H."/>
            <person name="Tritt A."/>
            <person name="Yoshinaga Y."/>
            <person name="Zwiers L.-H."/>
            <person name="Turgeon B."/>
            <person name="Goodwin S."/>
            <person name="Spatafora J."/>
            <person name="Crous P."/>
            <person name="Grigoriev I."/>
        </authorList>
    </citation>
    <scope>NUCLEOTIDE SEQUENCE</scope>
    <source>
        <strain evidence="1">CBS 109.77</strain>
    </source>
</reference>
<protein>
    <submittedName>
        <fullName evidence="1">Uncharacterized protein</fullName>
    </submittedName>
</protein>
<name>A0A6A6XF25_9PLEO</name>
<gene>
    <name evidence="1" type="ORF">K505DRAFT_336751</name>
</gene>
<dbReference type="AlphaFoldDB" id="A0A6A6XF25"/>
<organism evidence="1 2">
    <name type="scientific">Melanomma pulvis-pyrius CBS 109.77</name>
    <dbReference type="NCBI Taxonomy" id="1314802"/>
    <lineage>
        <taxon>Eukaryota</taxon>
        <taxon>Fungi</taxon>
        <taxon>Dikarya</taxon>
        <taxon>Ascomycota</taxon>
        <taxon>Pezizomycotina</taxon>
        <taxon>Dothideomycetes</taxon>
        <taxon>Pleosporomycetidae</taxon>
        <taxon>Pleosporales</taxon>
        <taxon>Melanommataceae</taxon>
        <taxon>Melanomma</taxon>
    </lineage>
</organism>
<dbReference type="EMBL" id="MU001884">
    <property type="protein sequence ID" value="KAF2794643.1"/>
    <property type="molecule type" value="Genomic_DNA"/>
</dbReference>
<sequence>MKLCLQKGLDPNFTTQGLTGSLLMCAIVEMGRTKGELIPTEDTEAEYCASSGEKIKDMLPETTESPLWAVVKTLVEAGADIFHMNSSDFDIATDWTHIRDLWWYADDGGVLLEWEAALEECGIVHDEAYKVGKRRVKQAFRLRGARRTGVDEEHFALPSFAGLRRRACCWKNREHDEGPGP</sequence>
<keyword evidence="2" id="KW-1185">Reference proteome</keyword>
<proteinExistence type="predicted"/>
<evidence type="ECO:0000313" key="1">
    <source>
        <dbReference type="EMBL" id="KAF2794643.1"/>
    </source>
</evidence>
<accession>A0A6A6XF25</accession>